<sequence>MSYYLTLLFNGLTYAGLLFVVSSGLMLIYGLMRVVNMAHGSMYILGAMIGYLVYKANGNNWMLGIVSAGIAMAVICFLLELTVFSRAFNNATAGILISLGISWIIIDICLELTRGETKTFSPDGFFRSTFTIGELTYPMSRMFVLFCALVECVILMIVLKKTRIGQIIRAGVDDREIVSALGINIQRVFLGVFTVAGLLVGIGGVLGGTMGGFDVATASTMQMYALMVIIVGGHSNFVGTAVASLIIGLLDSFTMAFVPNFSSVIVFMAVMLVLILKPGGLFGKEARSR</sequence>
<evidence type="ECO:0000256" key="5">
    <source>
        <dbReference type="ARBA" id="ARBA00022970"/>
    </source>
</evidence>
<dbReference type="AlphaFoldDB" id="A0A926DAC5"/>
<dbReference type="InterPro" id="IPR001851">
    <property type="entry name" value="ABC_transp_permease"/>
</dbReference>
<dbReference type="Pfam" id="PF02653">
    <property type="entry name" value="BPD_transp_2"/>
    <property type="match status" value="1"/>
</dbReference>
<evidence type="ECO:0000256" key="7">
    <source>
        <dbReference type="ARBA" id="ARBA00023136"/>
    </source>
</evidence>
<comment type="subcellular location">
    <subcellularLocation>
        <location evidence="1">Cell membrane</location>
        <topology evidence="1">Multi-pass membrane protein</topology>
    </subcellularLocation>
</comment>
<dbReference type="PANTHER" id="PTHR11795:SF442">
    <property type="entry name" value="ABC TRANSPORTER ATP-BINDING PROTEIN"/>
    <property type="match status" value="1"/>
</dbReference>
<protein>
    <submittedName>
        <fullName evidence="10">Branched-chain amino acid ABC transporter permease</fullName>
    </submittedName>
</protein>
<feature type="transmembrane region" description="Helical" evidence="9">
    <location>
        <begin position="142"/>
        <end position="159"/>
    </location>
</feature>
<dbReference type="CDD" id="cd06582">
    <property type="entry name" value="TM_PBP1_LivH_like"/>
    <property type="match status" value="1"/>
</dbReference>
<keyword evidence="2" id="KW-0813">Transport</keyword>
<dbReference type="Proteomes" id="UP000620366">
    <property type="component" value="Unassembled WGS sequence"/>
</dbReference>
<keyword evidence="11" id="KW-1185">Reference proteome</keyword>
<feature type="transmembrane region" description="Helical" evidence="9">
    <location>
        <begin position="38"/>
        <end position="54"/>
    </location>
</feature>
<evidence type="ECO:0000256" key="3">
    <source>
        <dbReference type="ARBA" id="ARBA00022475"/>
    </source>
</evidence>
<dbReference type="PANTHER" id="PTHR11795">
    <property type="entry name" value="BRANCHED-CHAIN AMINO ACID TRANSPORT SYSTEM PERMEASE PROTEIN LIVH"/>
    <property type="match status" value="1"/>
</dbReference>
<dbReference type="RefSeq" id="WP_249298993.1">
    <property type="nucleotide sequence ID" value="NZ_JACRSP010000001.1"/>
</dbReference>
<evidence type="ECO:0000256" key="6">
    <source>
        <dbReference type="ARBA" id="ARBA00022989"/>
    </source>
</evidence>
<evidence type="ECO:0000256" key="4">
    <source>
        <dbReference type="ARBA" id="ARBA00022692"/>
    </source>
</evidence>
<feature type="transmembrane region" description="Helical" evidence="9">
    <location>
        <begin position="188"/>
        <end position="211"/>
    </location>
</feature>
<keyword evidence="4 9" id="KW-0812">Transmembrane</keyword>
<gene>
    <name evidence="10" type="ORF">H8695_01285</name>
</gene>
<name>A0A926DAC5_9FIRM</name>
<dbReference type="GO" id="GO:0022857">
    <property type="term" value="F:transmembrane transporter activity"/>
    <property type="evidence" value="ECO:0007669"/>
    <property type="project" value="InterPro"/>
</dbReference>
<dbReference type="GO" id="GO:0006865">
    <property type="term" value="P:amino acid transport"/>
    <property type="evidence" value="ECO:0007669"/>
    <property type="project" value="UniProtKB-KW"/>
</dbReference>
<comment type="caution">
    <text evidence="10">The sequence shown here is derived from an EMBL/GenBank/DDBJ whole genome shotgun (WGS) entry which is preliminary data.</text>
</comment>
<keyword evidence="5" id="KW-0029">Amino-acid transport</keyword>
<keyword evidence="6 9" id="KW-1133">Transmembrane helix</keyword>
<feature type="transmembrane region" description="Helical" evidence="9">
    <location>
        <begin position="223"/>
        <end position="250"/>
    </location>
</feature>
<evidence type="ECO:0000313" key="11">
    <source>
        <dbReference type="Proteomes" id="UP000620366"/>
    </source>
</evidence>
<feature type="transmembrane region" description="Helical" evidence="9">
    <location>
        <begin position="257"/>
        <end position="276"/>
    </location>
</feature>
<dbReference type="InterPro" id="IPR052157">
    <property type="entry name" value="BCAA_transport_permease"/>
</dbReference>
<evidence type="ECO:0000256" key="2">
    <source>
        <dbReference type="ARBA" id="ARBA00022448"/>
    </source>
</evidence>
<keyword evidence="3" id="KW-1003">Cell membrane</keyword>
<dbReference type="EMBL" id="JACRSP010000001">
    <property type="protein sequence ID" value="MBC8535330.1"/>
    <property type="molecule type" value="Genomic_DNA"/>
</dbReference>
<evidence type="ECO:0000256" key="9">
    <source>
        <dbReference type="SAM" id="Phobius"/>
    </source>
</evidence>
<keyword evidence="7 9" id="KW-0472">Membrane</keyword>
<reference evidence="10" key="1">
    <citation type="submission" date="2020-08" db="EMBL/GenBank/DDBJ databases">
        <title>Genome public.</title>
        <authorList>
            <person name="Liu C."/>
            <person name="Sun Q."/>
        </authorList>
    </citation>
    <scope>NUCLEOTIDE SEQUENCE</scope>
    <source>
        <strain evidence="10">BX7</strain>
    </source>
</reference>
<evidence type="ECO:0000256" key="1">
    <source>
        <dbReference type="ARBA" id="ARBA00004651"/>
    </source>
</evidence>
<comment type="similarity">
    <text evidence="8">Belongs to the binding-protein-dependent transport system permease family. LivHM subfamily.</text>
</comment>
<feature type="transmembrane region" description="Helical" evidence="9">
    <location>
        <begin position="12"/>
        <end position="31"/>
    </location>
</feature>
<proteinExistence type="inferred from homology"/>
<accession>A0A926DAC5</accession>
<evidence type="ECO:0000256" key="8">
    <source>
        <dbReference type="ARBA" id="ARBA00037998"/>
    </source>
</evidence>
<dbReference type="GO" id="GO:0005886">
    <property type="term" value="C:plasma membrane"/>
    <property type="evidence" value="ECO:0007669"/>
    <property type="project" value="UniProtKB-SubCell"/>
</dbReference>
<feature type="transmembrane region" description="Helical" evidence="9">
    <location>
        <begin position="60"/>
        <end position="79"/>
    </location>
</feature>
<evidence type="ECO:0000313" key="10">
    <source>
        <dbReference type="EMBL" id="MBC8535330.1"/>
    </source>
</evidence>
<organism evidence="10 11">
    <name type="scientific">Feifania hominis</name>
    <dbReference type="NCBI Taxonomy" id="2763660"/>
    <lineage>
        <taxon>Bacteria</taxon>
        <taxon>Bacillati</taxon>
        <taxon>Bacillota</taxon>
        <taxon>Clostridia</taxon>
        <taxon>Eubacteriales</taxon>
        <taxon>Feifaniaceae</taxon>
        <taxon>Feifania</taxon>
    </lineage>
</organism>